<name>A0ABV4YL47_9CYAN</name>
<sequence length="78" mass="8572">MNENAAFTKDNLVSPGELSPNLADFDRILKLACGTGELSLELLNRFPTTLMRTVDRTAREESAIEQGGTLTENSRSGW</sequence>
<proteinExistence type="predicted"/>
<comment type="caution">
    <text evidence="2">The sequence shown here is derived from an EMBL/GenBank/DDBJ whole genome shotgun (WGS) entry which is preliminary data.</text>
</comment>
<dbReference type="Proteomes" id="UP001576776">
    <property type="component" value="Unassembled WGS sequence"/>
</dbReference>
<dbReference type="RefSeq" id="WP_413260941.1">
    <property type="nucleotide sequence ID" value="NZ_JBHFNS010000094.1"/>
</dbReference>
<gene>
    <name evidence="2" type="ORF">ACE1B6_29845</name>
</gene>
<evidence type="ECO:0000313" key="3">
    <source>
        <dbReference type="Proteomes" id="UP001576776"/>
    </source>
</evidence>
<accession>A0ABV4YL47</accession>
<organism evidence="2 3">
    <name type="scientific">Floridaenema fluviatile BLCC-F154</name>
    <dbReference type="NCBI Taxonomy" id="3153640"/>
    <lineage>
        <taxon>Bacteria</taxon>
        <taxon>Bacillati</taxon>
        <taxon>Cyanobacteriota</taxon>
        <taxon>Cyanophyceae</taxon>
        <taxon>Oscillatoriophycideae</taxon>
        <taxon>Aerosakkonematales</taxon>
        <taxon>Aerosakkonemataceae</taxon>
        <taxon>Floridanema</taxon>
        <taxon>Floridanema fluviatile</taxon>
    </lineage>
</organism>
<dbReference type="EMBL" id="JBHFNS010000094">
    <property type="protein sequence ID" value="MFB2939477.1"/>
    <property type="molecule type" value="Genomic_DNA"/>
</dbReference>
<keyword evidence="3" id="KW-1185">Reference proteome</keyword>
<reference evidence="2 3" key="1">
    <citation type="submission" date="2024-09" db="EMBL/GenBank/DDBJ databases">
        <title>Floridaenema gen nov. (Aerosakkonemataceae, Aerosakkonematales ord. nov., Cyanobacteria) from benthic tropical and subtropical fresh waters, with the description of four new species.</title>
        <authorList>
            <person name="Moretto J.A."/>
            <person name="Berthold D.E."/>
            <person name="Lefler F.W."/>
            <person name="Huang I.-S."/>
            <person name="Laughinghouse H. IV."/>
        </authorList>
    </citation>
    <scope>NUCLEOTIDE SEQUENCE [LARGE SCALE GENOMIC DNA]</scope>
    <source>
        <strain evidence="2 3">BLCC-F154</strain>
    </source>
</reference>
<protein>
    <submittedName>
        <fullName evidence="2">Uncharacterized protein</fullName>
    </submittedName>
</protein>
<evidence type="ECO:0000256" key="1">
    <source>
        <dbReference type="SAM" id="MobiDB-lite"/>
    </source>
</evidence>
<feature type="compositionally biased region" description="Polar residues" evidence="1">
    <location>
        <begin position="68"/>
        <end position="78"/>
    </location>
</feature>
<evidence type="ECO:0000313" key="2">
    <source>
        <dbReference type="EMBL" id="MFB2939477.1"/>
    </source>
</evidence>
<feature type="region of interest" description="Disordered" evidence="1">
    <location>
        <begin position="58"/>
        <end position="78"/>
    </location>
</feature>